<organism evidence="2 3">
    <name type="scientific">Pseudomonas syringae pv. coriandricola</name>
    <dbReference type="NCBI Taxonomy" id="264453"/>
    <lineage>
        <taxon>Bacteria</taxon>
        <taxon>Pseudomonadati</taxon>
        <taxon>Pseudomonadota</taxon>
        <taxon>Gammaproteobacteria</taxon>
        <taxon>Pseudomonadales</taxon>
        <taxon>Pseudomonadaceae</taxon>
        <taxon>Pseudomonas</taxon>
    </lineage>
</organism>
<dbReference type="AlphaFoldDB" id="A0A0N8QX74"/>
<gene>
    <name evidence="2" type="ORF">ALQ65_00770</name>
</gene>
<comment type="caution">
    <text evidence="2">The sequence shown here is derived from an EMBL/GenBank/DDBJ whole genome shotgun (WGS) entry which is preliminary data.</text>
</comment>
<dbReference type="RefSeq" id="WP_054084863.1">
    <property type="nucleotide sequence ID" value="NZ_LJPZ01000357.1"/>
</dbReference>
<dbReference type="Proteomes" id="UP000271468">
    <property type="component" value="Unassembled WGS sequence"/>
</dbReference>
<evidence type="ECO:0008006" key="4">
    <source>
        <dbReference type="Google" id="ProtNLM"/>
    </source>
</evidence>
<feature type="signal peptide" evidence="1">
    <location>
        <begin position="1"/>
        <end position="21"/>
    </location>
</feature>
<reference evidence="2 3" key="1">
    <citation type="submission" date="2018-08" db="EMBL/GenBank/DDBJ databases">
        <title>Recombination of ecologically and evolutionarily significant loci maintains genetic cohesion in the Pseudomonas syringae species complex.</title>
        <authorList>
            <person name="Dillon M."/>
            <person name="Thakur S."/>
            <person name="Almeida R.N.D."/>
            <person name="Weir B.S."/>
            <person name="Guttman D.S."/>
        </authorList>
    </citation>
    <scope>NUCLEOTIDE SEQUENCE [LARGE SCALE GENOMIC DNA]</scope>
    <source>
        <strain evidence="2 3">ICMP 12341</strain>
    </source>
</reference>
<evidence type="ECO:0000313" key="3">
    <source>
        <dbReference type="Proteomes" id="UP000271468"/>
    </source>
</evidence>
<evidence type="ECO:0000256" key="1">
    <source>
        <dbReference type="SAM" id="SignalP"/>
    </source>
</evidence>
<name>A0A0N8QX74_9PSED</name>
<protein>
    <recommendedName>
        <fullName evidence="4">Lipoprotein</fullName>
    </recommendedName>
</protein>
<sequence length="168" mass="18041">MGNYYSLARLKVLAVAITVMATLTACSTGGSNPLGGLESLTGEPKFEPDYIKANIIPKKSTKSQIRAKFGAPNSAEDDVGDNSAAWWYERGESGVAMLKKMAYKYSYKYGSGAAGSALGQADNHLGDAEDVMDDVSTVTGTKSTGMKKVIKKIVIHFNGETVDRFYTY</sequence>
<evidence type="ECO:0000313" key="2">
    <source>
        <dbReference type="EMBL" id="RMN14271.1"/>
    </source>
</evidence>
<keyword evidence="1" id="KW-0732">Signal</keyword>
<feature type="chain" id="PRO_5030012220" description="Lipoprotein" evidence="1">
    <location>
        <begin position="22"/>
        <end position="168"/>
    </location>
</feature>
<proteinExistence type="predicted"/>
<dbReference type="EMBL" id="RBOV01000059">
    <property type="protein sequence ID" value="RMN14271.1"/>
    <property type="molecule type" value="Genomic_DNA"/>
</dbReference>
<accession>A0A0N8QX74</accession>